<dbReference type="EMBL" id="WJBE01000026">
    <property type="protein sequence ID" value="MBC3901420.1"/>
    <property type="molecule type" value="Genomic_DNA"/>
</dbReference>
<reference evidence="1 2" key="1">
    <citation type="journal article" date="2020" name="mSystems">
        <title>Defining Genomic and Predicted Metabolic Features of the Acetobacterium Genus.</title>
        <authorList>
            <person name="Ross D.E."/>
            <person name="Marshall C.W."/>
            <person name="Gulliver D."/>
            <person name="May H.D."/>
            <person name="Norman R.S."/>
        </authorList>
    </citation>
    <scope>NUCLEOTIDE SEQUENCE [LARGE SCALE GENOMIC DNA]</scope>
    <source>
        <strain evidence="1 2">DSM 4132</strain>
    </source>
</reference>
<evidence type="ECO:0000313" key="1">
    <source>
        <dbReference type="EMBL" id="MBC3901420.1"/>
    </source>
</evidence>
<dbReference type="RefSeq" id="WP_186895471.1">
    <property type="nucleotide sequence ID" value="NZ_WJBE01000026.1"/>
</dbReference>
<keyword evidence="2" id="KW-1185">Reference proteome</keyword>
<proteinExistence type="predicted"/>
<dbReference type="Proteomes" id="UP000622405">
    <property type="component" value="Unassembled WGS sequence"/>
</dbReference>
<protein>
    <recommendedName>
        <fullName evidence="3">Tail fiber protein</fullName>
    </recommendedName>
</protein>
<evidence type="ECO:0008006" key="3">
    <source>
        <dbReference type="Google" id="ProtNLM"/>
    </source>
</evidence>
<accession>A0ABR6Z1T2</accession>
<organism evidence="1 2">
    <name type="scientific">Acetobacterium malicum</name>
    <dbReference type="NCBI Taxonomy" id="52692"/>
    <lineage>
        <taxon>Bacteria</taxon>
        <taxon>Bacillati</taxon>
        <taxon>Bacillota</taxon>
        <taxon>Clostridia</taxon>
        <taxon>Eubacteriales</taxon>
        <taxon>Eubacteriaceae</taxon>
        <taxon>Acetobacterium</taxon>
    </lineage>
</organism>
<gene>
    <name evidence="1" type="ORF">GH811_17610</name>
</gene>
<sequence length="254" mass="28397">MAEKSYFFNDINDDRVYLAEDFALFFSTLIGNGVFPNPSTNTQVLINEETPMTITIKPGFAWINGYMYWNPDNLVKTLAVAYTNPRIDRVVIRWSSNNREIRADVITGTPAVVPVAPELTRNSDIWELAIADILVDGNATVITQAKITDTRLNNNLCGIVHGLFDQVDTTTLFNQYQAWLSEMKIDAETDFYEWLETLQNILSGDVAGNLLNLINDNTADIAAHATAIDGNIANIIAEKNLALNYKRKIRMGGM</sequence>
<name>A0ABR6Z1T2_9FIRM</name>
<comment type="caution">
    <text evidence="1">The sequence shown here is derived from an EMBL/GenBank/DDBJ whole genome shotgun (WGS) entry which is preliminary data.</text>
</comment>
<evidence type="ECO:0000313" key="2">
    <source>
        <dbReference type="Proteomes" id="UP000622405"/>
    </source>
</evidence>